<accession>A0A0Y0AGR3</accession>
<dbReference type="GeneID" id="28801864"/>
<proteinExistence type="predicted"/>
<evidence type="ECO:0008006" key="3">
    <source>
        <dbReference type="Google" id="ProtNLM"/>
    </source>
</evidence>
<dbReference type="RefSeq" id="YP_009274909.1">
    <property type="nucleotide sequence ID" value="NC_030920.1"/>
</dbReference>
<organism evidence="1 2">
    <name type="scientific">Bacillus phage Eldridge</name>
    <dbReference type="NCBI Taxonomy" id="1776293"/>
    <lineage>
        <taxon>Viruses</taxon>
        <taxon>Duplodnaviria</taxon>
        <taxon>Heunggongvirae</taxon>
        <taxon>Uroviricota</taxon>
        <taxon>Caudoviricetes</taxon>
        <taxon>Herelleviridae</taxon>
        <taxon>Bastillevirinae</taxon>
        <taxon>Eldridgevirus</taxon>
        <taxon>Eldridgevirus eldridge</taxon>
    </lineage>
</organism>
<dbReference type="Proteomes" id="UP000204502">
    <property type="component" value="Segment"/>
</dbReference>
<evidence type="ECO:0000313" key="2">
    <source>
        <dbReference type="Proteomes" id="UP000204502"/>
    </source>
</evidence>
<dbReference type="KEGG" id="vg:28801864"/>
<name>A0A0Y0AGR3_9CAUD</name>
<protein>
    <recommendedName>
        <fullName evidence="3">Phage protein</fullName>
    </recommendedName>
</protein>
<evidence type="ECO:0000313" key="1">
    <source>
        <dbReference type="EMBL" id="AMB18785.1"/>
    </source>
</evidence>
<dbReference type="EMBL" id="KU253712">
    <property type="protein sequence ID" value="AMB18785.1"/>
    <property type="molecule type" value="Genomic_DNA"/>
</dbReference>
<keyword evidence="2" id="KW-1185">Reference proteome</keyword>
<gene>
    <name evidence="1" type="ORF">Eldridge_0205</name>
</gene>
<sequence>MEIYLLVYDNGKDYEQNYTCNLGVIDSMSKVKEFVESKGFYPCEDSEDSYCKVQKVDGILFDEEIEYIFVEKFTVNTIEEGLV</sequence>
<reference evidence="1 2" key="1">
    <citation type="journal article" date="2016" name="Genome Announc.">
        <title>Complete Genome Sequence of Bacillus megaterium Bacteriophage Eldridge.</title>
        <authorList>
            <person name="Reveille A.M."/>
            <person name="Eldridge K.A."/>
            <person name="Temple L.M."/>
        </authorList>
    </citation>
    <scope>NUCLEOTIDE SEQUENCE [LARGE SCALE GENOMIC DNA]</scope>
</reference>